<protein>
    <submittedName>
        <fullName evidence="2">RidA family protein</fullName>
    </submittedName>
</protein>
<dbReference type="GO" id="GO:0019239">
    <property type="term" value="F:deaminase activity"/>
    <property type="evidence" value="ECO:0007669"/>
    <property type="project" value="TreeGrafter"/>
</dbReference>
<evidence type="ECO:0000313" key="2">
    <source>
        <dbReference type="EMBL" id="MBB6671284.1"/>
    </source>
</evidence>
<organism evidence="2 3">
    <name type="scientific">Cohnella nanjingensis</name>
    <dbReference type="NCBI Taxonomy" id="1387779"/>
    <lineage>
        <taxon>Bacteria</taxon>
        <taxon>Bacillati</taxon>
        <taxon>Bacillota</taxon>
        <taxon>Bacilli</taxon>
        <taxon>Bacillales</taxon>
        <taxon>Paenibacillaceae</taxon>
        <taxon>Cohnella</taxon>
    </lineage>
</organism>
<comment type="caution">
    <text evidence="2">The sequence shown here is derived from an EMBL/GenBank/DDBJ whole genome shotgun (WGS) entry which is preliminary data.</text>
</comment>
<sequence>MKEPVSTHENNGKPFSSAIQAGGFIYVSGQGGLDPNTGKVVSPDLKGQTNQTLHNIQSILHEAHATLDDVVKVNVYLKERAHYEEFNEIYGGFFSYPFPARTTIYCDLNFDILVEIDVIALAPTAADGVHDGTSTKGRMHL</sequence>
<name>A0A7X0RS69_9BACL</name>
<dbReference type="CDD" id="cd00448">
    <property type="entry name" value="YjgF_YER057c_UK114_family"/>
    <property type="match status" value="1"/>
</dbReference>
<evidence type="ECO:0000256" key="1">
    <source>
        <dbReference type="ARBA" id="ARBA00010552"/>
    </source>
</evidence>
<dbReference type="GO" id="GO:0005829">
    <property type="term" value="C:cytosol"/>
    <property type="evidence" value="ECO:0007669"/>
    <property type="project" value="TreeGrafter"/>
</dbReference>
<dbReference type="PANTHER" id="PTHR11803:SF39">
    <property type="entry name" value="2-IMINOBUTANOATE_2-IMINOPROPANOATE DEAMINASE"/>
    <property type="match status" value="1"/>
</dbReference>
<dbReference type="EMBL" id="JACJVP010000019">
    <property type="protein sequence ID" value="MBB6671284.1"/>
    <property type="molecule type" value="Genomic_DNA"/>
</dbReference>
<dbReference type="Proteomes" id="UP000547209">
    <property type="component" value="Unassembled WGS sequence"/>
</dbReference>
<dbReference type="SUPFAM" id="SSF55298">
    <property type="entry name" value="YjgF-like"/>
    <property type="match status" value="1"/>
</dbReference>
<accession>A0A7X0RS69</accession>
<reference evidence="2 3" key="1">
    <citation type="submission" date="2020-08" db="EMBL/GenBank/DDBJ databases">
        <title>Cohnella phylogeny.</title>
        <authorList>
            <person name="Dunlap C."/>
        </authorList>
    </citation>
    <scope>NUCLEOTIDE SEQUENCE [LARGE SCALE GENOMIC DNA]</scope>
    <source>
        <strain evidence="2 3">DSM 28246</strain>
    </source>
</reference>
<dbReference type="PANTHER" id="PTHR11803">
    <property type="entry name" value="2-IMINOBUTANOATE/2-IMINOPROPANOATE DEAMINASE RIDA"/>
    <property type="match status" value="1"/>
</dbReference>
<dbReference type="FunFam" id="3.30.1330.40:FF:000001">
    <property type="entry name" value="L-PSP family endoribonuclease"/>
    <property type="match status" value="1"/>
</dbReference>
<evidence type="ECO:0000313" key="3">
    <source>
        <dbReference type="Proteomes" id="UP000547209"/>
    </source>
</evidence>
<dbReference type="InterPro" id="IPR035959">
    <property type="entry name" value="RutC-like_sf"/>
</dbReference>
<keyword evidence="3" id="KW-1185">Reference proteome</keyword>
<comment type="similarity">
    <text evidence="1">Belongs to the RutC family.</text>
</comment>
<dbReference type="Gene3D" id="3.30.1330.40">
    <property type="entry name" value="RutC-like"/>
    <property type="match status" value="1"/>
</dbReference>
<dbReference type="InterPro" id="IPR006175">
    <property type="entry name" value="YjgF/YER057c/UK114"/>
</dbReference>
<dbReference type="Pfam" id="PF01042">
    <property type="entry name" value="Ribonuc_L-PSP"/>
    <property type="match status" value="1"/>
</dbReference>
<dbReference type="RefSeq" id="WP_185142769.1">
    <property type="nucleotide sequence ID" value="NZ_JACJVP010000019.1"/>
</dbReference>
<gene>
    <name evidence="2" type="ORF">H7C19_11405</name>
</gene>
<dbReference type="AlphaFoldDB" id="A0A7X0RS69"/>
<proteinExistence type="inferred from homology"/>